<accession>A0ABR0DY53</accession>
<dbReference type="Proteomes" id="UP001305779">
    <property type="component" value="Unassembled WGS sequence"/>
</dbReference>
<feature type="region of interest" description="Disordered" evidence="1">
    <location>
        <begin position="769"/>
        <end position="803"/>
    </location>
</feature>
<protein>
    <recommendedName>
        <fullName evidence="2">Protein kinase domain-containing protein</fullName>
    </recommendedName>
</protein>
<organism evidence="3 4">
    <name type="scientific">Zasmidium cellare</name>
    <name type="common">Wine cellar mold</name>
    <name type="synonym">Racodium cellare</name>
    <dbReference type="NCBI Taxonomy" id="395010"/>
    <lineage>
        <taxon>Eukaryota</taxon>
        <taxon>Fungi</taxon>
        <taxon>Dikarya</taxon>
        <taxon>Ascomycota</taxon>
        <taxon>Pezizomycotina</taxon>
        <taxon>Dothideomycetes</taxon>
        <taxon>Dothideomycetidae</taxon>
        <taxon>Mycosphaerellales</taxon>
        <taxon>Mycosphaerellaceae</taxon>
        <taxon>Zasmidium</taxon>
    </lineage>
</organism>
<sequence>MAAPGFGFSVGDFIAAIELIGKAAKALKETSGATRRYRQAALELEGLASVLRQVQALRPTNRTDETIRKIHLCAHVCYLPLQSFLSVVQKLEASLGTSTQTHWPQKLKSGVKKIQWAILLEKELAKLKASIGPSLTSIDLLLQLESIERGKETQQLNQKNFAAAQDVLLQVDALKSTLLQQVDRLATRDQVTMLTQLVQTLSQQNMSAVSPLLSASHQAILRIEGRLDGIDQYMQQDLSNKMNSSIGMFLSTSQDHITSNMYRRFDDMESLIRHSKIRDQHGVSHSWRNSGTSGRPFVFHQTPNTISSCNATAGYYAPHSDPDTSIIARATQAVLDAIHQRLNELLGLFVPFLGLQKFFRTAWTLLRGPSLLLDSNIELEDALGRTMSLPFYHFHIWSHVQAKLELDFEGFPGELWIKQRIFQFDILNQSGRRLLTWEEWDAGIKPGSKVLMAMRLDMTTEASQKCPNCSTANGFVEGRSDIYCTKCDLTYTPFDAQPGEYQGRSSVAGGSIDSTATSDGEKTDDEMSHSEWGYPSSDIDHGEIDEAESSGDEAHESDLVDTVSQVPTTDHTSNHSTRGKDHDMLEDIAFFKRVHVLAPAFRHAGTLLNTLLDSRLQVSLREEHPYSSLEQRKHWTLQIIEAVAERHRRGQVHPALTLETVYIDDEGAARLTGTETTDTVSPLWLPPEIARYQGGAQSHGMLMSRKGNVYQLGMMMFALAELDPSPDPGTLHHLRADSRLPLHYRTAVVDCLEPVPNQRPSAAELLKRFTTNSEQEKENKSRVTESDRPTEKGDLRAVNHGNTTEDRVRDTADAFKRFANDEKIRMRQAAEAKRANQRPKHQVSLNDLKKFAANFKLKTPRPDDL</sequence>
<proteinExistence type="predicted"/>
<dbReference type="SUPFAM" id="SSF56112">
    <property type="entry name" value="Protein kinase-like (PK-like)"/>
    <property type="match status" value="1"/>
</dbReference>
<evidence type="ECO:0000256" key="1">
    <source>
        <dbReference type="SAM" id="MobiDB-lite"/>
    </source>
</evidence>
<feature type="compositionally biased region" description="Basic and acidic residues" evidence="1">
    <location>
        <begin position="774"/>
        <end position="803"/>
    </location>
</feature>
<feature type="compositionally biased region" description="Polar residues" evidence="1">
    <location>
        <begin position="562"/>
        <end position="576"/>
    </location>
</feature>
<dbReference type="PANTHER" id="PTHR38886:SF1">
    <property type="entry name" value="NACHT-NTPASE AND P-LOOP NTPASES N-TERMINAL DOMAIN-CONTAINING PROTEIN"/>
    <property type="match status" value="1"/>
</dbReference>
<dbReference type="InterPro" id="IPR054464">
    <property type="entry name" value="ULD_fung"/>
</dbReference>
<dbReference type="Pfam" id="PF22893">
    <property type="entry name" value="ULD_2"/>
    <property type="match status" value="1"/>
</dbReference>
<dbReference type="PROSITE" id="PS50011">
    <property type="entry name" value="PROTEIN_KINASE_DOM"/>
    <property type="match status" value="1"/>
</dbReference>
<dbReference type="InterPro" id="IPR011009">
    <property type="entry name" value="Kinase-like_dom_sf"/>
</dbReference>
<dbReference type="PANTHER" id="PTHR38886">
    <property type="entry name" value="SESA DOMAIN-CONTAINING PROTEIN"/>
    <property type="match status" value="1"/>
</dbReference>
<keyword evidence="4" id="KW-1185">Reference proteome</keyword>
<evidence type="ECO:0000313" key="3">
    <source>
        <dbReference type="EMBL" id="KAK4494087.1"/>
    </source>
</evidence>
<comment type="caution">
    <text evidence="3">The sequence shown here is derived from an EMBL/GenBank/DDBJ whole genome shotgun (WGS) entry which is preliminary data.</text>
</comment>
<feature type="compositionally biased region" description="Basic and acidic residues" evidence="1">
    <location>
        <begin position="519"/>
        <end position="529"/>
    </location>
</feature>
<gene>
    <name evidence="3" type="ORF">PRZ48_014385</name>
</gene>
<evidence type="ECO:0000313" key="4">
    <source>
        <dbReference type="Proteomes" id="UP001305779"/>
    </source>
</evidence>
<name>A0ABR0DY53_ZASCE</name>
<evidence type="ECO:0000259" key="2">
    <source>
        <dbReference type="PROSITE" id="PS50011"/>
    </source>
</evidence>
<dbReference type="Gene3D" id="1.10.510.10">
    <property type="entry name" value="Transferase(Phosphotransferase) domain 1"/>
    <property type="match status" value="1"/>
</dbReference>
<feature type="domain" description="Protein kinase" evidence="2">
    <location>
        <begin position="501"/>
        <end position="771"/>
    </location>
</feature>
<feature type="region of interest" description="Disordered" evidence="1">
    <location>
        <begin position="500"/>
        <end position="580"/>
    </location>
</feature>
<dbReference type="EMBL" id="JAXOVC010000014">
    <property type="protein sequence ID" value="KAK4494087.1"/>
    <property type="molecule type" value="Genomic_DNA"/>
</dbReference>
<dbReference type="InterPro" id="IPR000719">
    <property type="entry name" value="Prot_kinase_dom"/>
</dbReference>
<reference evidence="3 4" key="1">
    <citation type="journal article" date="2023" name="G3 (Bethesda)">
        <title>A chromosome-level genome assembly of Zasmidium syzygii isolated from banana leaves.</title>
        <authorList>
            <person name="van Westerhoven A.C."/>
            <person name="Mehrabi R."/>
            <person name="Talebi R."/>
            <person name="Steentjes M.B.F."/>
            <person name="Corcolon B."/>
            <person name="Chong P.A."/>
            <person name="Kema G.H.J."/>
            <person name="Seidl M.F."/>
        </authorList>
    </citation>
    <scope>NUCLEOTIDE SEQUENCE [LARGE SCALE GENOMIC DNA]</scope>
    <source>
        <strain evidence="3 4">P124</strain>
    </source>
</reference>